<keyword evidence="3" id="KW-0813">Transport</keyword>
<dbReference type="PIRSF" id="PIRSF002741">
    <property type="entry name" value="MppA"/>
    <property type="match status" value="1"/>
</dbReference>
<dbReference type="CDD" id="cd08504">
    <property type="entry name" value="PBP2_OppA"/>
    <property type="match status" value="1"/>
</dbReference>
<keyword evidence="4 5" id="KW-0732">Signal</keyword>
<evidence type="ECO:0000259" key="6">
    <source>
        <dbReference type="Pfam" id="PF00496"/>
    </source>
</evidence>
<dbReference type="InterPro" id="IPR039424">
    <property type="entry name" value="SBP_5"/>
</dbReference>
<feature type="chain" id="PRO_5045172849" evidence="5">
    <location>
        <begin position="25"/>
        <end position="539"/>
    </location>
</feature>
<evidence type="ECO:0000256" key="3">
    <source>
        <dbReference type="ARBA" id="ARBA00022448"/>
    </source>
</evidence>
<dbReference type="InterPro" id="IPR030678">
    <property type="entry name" value="Peptide/Ni-bd"/>
</dbReference>
<evidence type="ECO:0000256" key="4">
    <source>
        <dbReference type="ARBA" id="ARBA00022729"/>
    </source>
</evidence>
<dbReference type="PANTHER" id="PTHR30290:SF10">
    <property type="entry name" value="PERIPLASMIC OLIGOPEPTIDE-BINDING PROTEIN-RELATED"/>
    <property type="match status" value="1"/>
</dbReference>
<dbReference type="EMBL" id="JAUFQY010000002">
    <property type="protein sequence ID" value="MDN3702540.1"/>
    <property type="molecule type" value="Genomic_DNA"/>
</dbReference>
<sequence length="539" mass="60588">MKISTLFKISSLTLAFAWSTSNVAAELPANTQLAAKQHLVRGNFDEPPSFDPAFSSTGASSSIVNDMFEGLVTQDLNGNIVPALATHWDISNHGLTYTFHLRQGIKWSDGTPITAHDFEFELKRVIDPNTGAPYAWYYEAAHIKNAAEIIQGKLPAEQLGVKAINDNTLELTLDKAIPYFTSMLIHESLFAAPEHVIKKYGTQWTRPENIVVSSAFKMTEHVVNELVEAVRNPLYWNNEKTVINKVTYLALSDAKSEYNRFQTGEISMTGHIPVGMVQKIKQEAPETLVIAPKVAEYFIGFNATKPPFNDARLRKAIGYSIDREVIAHQIFHKDFGVAFSFVPPATANYSQPETPWGQLTQQQREQKARELYKEAGYDSQHPLEITFEYASDSELDKLANAVAAMLKKNLGVHMSLHKQDVKAFIAKRRSGDFDILSYQWGGDYNEASTFLDMFAKGGYNPGKWSNAEYDRIIAKAKTTASLTERNKLYHQGESILMQEMPATPIYFETKAILKQPNLGGYSITSPLHIRYSRDMYFTQ</sequence>
<dbReference type="InterPro" id="IPR000914">
    <property type="entry name" value="SBP_5_dom"/>
</dbReference>
<comment type="caution">
    <text evidence="7">The sequence shown here is derived from an EMBL/GenBank/DDBJ whole genome shotgun (WGS) entry which is preliminary data.</text>
</comment>
<feature type="domain" description="Solute-binding protein family 5" evidence="6">
    <location>
        <begin position="79"/>
        <end position="458"/>
    </location>
</feature>
<gene>
    <name evidence="7" type="ORF">QWY96_19395</name>
</gene>
<dbReference type="RefSeq" id="WP_261840545.1">
    <property type="nucleotide sequence ID" value="NZ_AP025459.1"/>
</dbReference>
<dbReference type="Gene3D" id="3.40.190.10">
    <property type="entry name" value="Periplasmic binding protein-like II"/>
    <property type="match status" value="1"/>
</dbReference>
<evidence type="ECO:0000313" key="8">
    <source>
        <dbReference type="Proteomes" id="UP001223712"/>
    </source>
</evidence>
<evidence type="ECO:0000313" key="7">
    <source>
        <dbReference type="EMBL" id="MDN3702540.1"/>
    </source>
</evidence>
<accession>A0ABT8CMG3</accession>
<comment type="subcellular location">
    <subcellularLocation>
        <location evidence="1">Cell envelope</location>
    </subcellularLocation>
</comment>
<dbReference type="Gene3D" id="3.90.76.10">
    <property type="entry name" value="Dipeptide-binding Protein, Domain 1"/>
    <property type="match status" value="1"/>
</dbReference>
<dbReference type="Proteomes" id="UP001223712">
    <property type="component" value="Unassembled WGS sequence"/>
</dbReference>
<dbReference type="PANTHER" id="PTHR30290">
    <property type="entry name" value="PERIPLASMIC BINDING COMPONENT OF ABC TRANSPORTER"/>
    <property type="match status" value="1"/>
</dbReference>
<protein>
    <submittedName>
        <fullName evidence="7">Peptide ABC transporter substrate-binding protein</fullName>
    </submittedName>
</protein>
<organism evidence="7 8">
    <name type="scientific">Vibrio artabrorum</name>
    <dbReference type="NCBI Taxonomy" id="446374"/>
    <lineage>
        <taxon>Bacteria</taxon>
        <taxon>Pseudomonadati</taxon>
        <taxon>Pseudomonadota</taxon>
        <taxon>Gammaproteobacteria</taxon>
        <taxon>Vibrionales</taxon>
        <taxon>Vibrionaceae</taxon>
        <taxon>Vibrio</taxon>
    </lineage>
</organism>
<feature type="signal peptide" evidence="5">
    <location>
        <begin position="1"/>
        <end position="24"/>
    </location>
</feature>
<evidence type="ECO:0000256" key="5">
    <source>
        <dbReference type="SAM" id="SignalP"/>
    </source>
</evidence>
<reference evidence="8" key="1">
    <citation type="journal article" date="2019" name="Int. J. Syst. Evol. Microbiol.">
        <title>The Global Catalogue of Microorganisms (GCM) 10K type strain sequencing project: providing services to taxonomists for standard genome sequencing and annotation.</title>
        <authorList>
            <consortium name="The Broad Institute Genomics Platform"/>
            <consortium name="The Broad Institute Genome Sequencing Center for Infectious Disease"/>
            <person name="Wu L."/>
            <person name="Ma J."/>
        </authorList>
    </citation>
    <scope>NUCLEOTIDE SEQUENCE [LARGE SCALE GENOMIC DNA]</scope>
    <source>
        <strain evidence="8">CECT 7226</strain>
    </source>
</reference>
<dbReference type="Gene3D" id="3.10.105.10">
    <property type="entry name" value="Dipeptide-binding Protein, Domain 3"/>
    <property type="match status" value="1"/>
</dbReference>
<dbReference type="SUPFAM" id="SSF53850">
    <property type="entry name" value="Periplasmic binding protein-like II"/>
    <property type="match status" value="1"/>
</dbReference>
<evidence type="ECO:0000256" key="2">
    <source>
        <dbReference type="ARBA" id="ARBA00005695"/>
    </source>
</evidence>
<comment type="similarity">
    <text evidence="2">Belongs to the bacterial solute-binding protein 5 family.</text>
</comment>
<evidence type="ECO:0000256" key="1">
    <source>
        <dbReference type="ARBA" id="ARBA00004196"/>
    </source>
</evidence>
<name>A0ABT8CMG3_9VIBR</name>
<proteinExistence type="inferred from homology"/>
<dbReference type="Pfam" id="PF00496">
    <property type="entry name" value="SBP_bac_5"/>
    <property type="match status" value="1"/>
</dbReference>
<keyword evidence="8" id="KW-1185">Reference proteome</keyword>